<dbReference type="InterPro" id="IPR005182">
    <property type="entry name" value="YdbS-like_PH"/>
</dbReference>
<protein>
    <submittedName>
        <fullName evidence="3">PH domain-containing protein</fullName>
    </submittedName>
</protein>
<name>A0ABW4HNL9_9BACI</name>
<dbReference type="PANTHER" id="PTHR34473:SF2">
    <property type="entry name" value="UPF0699 TRANSMEMBRANE PROTEIN YDBT"/>
    <property type="match status" value="1"/>
</dbReference>
<evidence type="ECO:0000313" key="3">
    <source>
        <dbReference type="EMBL" id="MFD1606424.1"/>
    </source>
</evidence>
<evidence type="ECO:0000256" key="1">
    <source>
        <dbReference type="SAM" id="Phobius"/>
    </source>
</evidence>
<dbReference type="Pfam" id="PF03703">
    <property type="entry name" value="bPH_2"/>
    <property type="match status" value="1"/>
</dbReference>
<accession>A0ABW4HNL9</accession>
<dbReference type="Proteomes" id="UP001597221">
    <property type="component" value="Unassembled WGS sequence"/>
</dbReference>
<dbReference type="PANTHER" id="PTHR34473">
    <property type="entry name" value="UPF0699 TRANSMEMBRANE PROTEIN YDBS"/>
    <property type="match status" value="1"/>
</dbReference>
<feature type="transmembrane region" description="Helical" evidence="1">
    <location>
        <begin position="21"/>
        <end position="40"/>
    </location>
</feature>
<proteinExistence type="predicted"/>
<comment type="caution">
    <text evidence="3">The sequence shown here is derived from an EMBL/GenBank/DDBJ whole genome shotgun (WGS) entry which is preliminary data.</text>
</comment>
<dbReference type="RefSeq" id="WP_251516089.1">
    <property type="nucleotide sequence ID" value="NZ_JAMBON010000032.1"/>
</dbReference>
<dbReference type="EMBL" id="JBHUDE010000005">
    <property type="protein sequence ID" value="MFD1606424.1"/>
    <property type="molecule type" value="Genomic_DNA"/>
</dbReference>
<evidence type="ECO:0000259" key="2">
    <source>
        <dbReference type="Pfam" id="PF03703"/>
    </source>
</evidence>
<keyword evidence="1" id="KW-0472">Membrane</keyword>
<sequence length="174" mass="20158">MYVLKEPTQKISPDAIKVWRITDAFHTIIFLGLLSFLLYFDYSYQWPNWIGIVIYSLMGITFVSAIIELIIVPVYKQRTWRYEIDGNCIQLKHGGAFKKTHMIIPMNKVYFVDTYQGPILQRYKLATVKIGTVGYIHEIPGLPERKASEIRSYIASLTDLYKAKEAADGEEQRV</sequence>
<keyword evidence="4" id="KW-1185">Reference proteome</keyword>
<gene>
    <name evidence="3" type="ORF">ACFSBH_01890</name>
</gene>
<organism evidence="3 4">
    <name type="scientific">Oceanobacillus luteolus</name>
    <dbReference type="NCBI Taxonomy" id="1274358"/>
    <lineage>
        <taxon>Bacteria</taxon>
        <taxon>Bacillati</taxon>
        <taxon>Bacillota</taxon>
        <taxon>Bacilli</taxon>
        <taxon>Bacillales</taxon>
        <taxon>Bacillaceae</taxon>
        <taxon>Oceanobacillus</taxon>
    </lineage>
</organism>
<keyword evidence="1" id="KW-0812">Transmembrane</keyword>
<reference evidence="4" key="1">
    <citation type="journal article" date="2019" name="Int. J. Syst. Evol. Microbiol.">
        <title>The Global Catalogue of Microorganisms (GCM) 10K type strain sequencing project: providing services to taxonomists for standard genome sequencing and annotation.</title>
        <authorList>
            <consortium name="The Broad Institute Genomics Platform"/>
            <consortium name="The Broad Institute Genome Sequencing Center for Infectious Disease"/>
            <person name="Wu L."/>
            <person name="Ma J."/>
        </authorList>
    </citation>
    <scope>NUCLEOTIDE SEQUENCE [LARGE SCALE GENOMIC DNA]</scope>
    <source>
        <strain evidence="4">CGMCC 1.12376</strain>
    </source>
</reference>
<feature type="transmembrane region" description="Helical" evidence="1">
    <location>
        <begin position="52"/>
        <end position="75"/>
    </location>
</feature>
<feature type="domain" description="YdbS-like PH" evidence="2">
    <location>
        <begin position="78"/>
        <end position="154"/>
    </location>
</feature>
<keyword evidence="1" id="KW-1133">Transmembrane helix</keyword>
<evidence type="ECO:0000313" key="4">
    <source>
        <dbReference type="Proteomes" id="UP001597221"/>
    </source>
</evidence>